<dbReference type="AlphaFoldDB" id="A0A0V1ABE6"/>
<dbReference type="EMBL" id="JYDQ01000013">
    <property type="protein sequence ID" value="KRY21849.1"/>
    <property type="molecule type" value="Genomic_DNA"/>
</dbReference>
<comment type="caution">
    <text evidence="2">The sequence shown here is derived from an EMBL/GenBank/DDBJ whole genome shotgun (WGS) entry which is preliminary data.</text>
</comment>
<evidence type="ECO:0000313" key="3">
    <source>
        <dbReference type="Proteomes" id="UP000054783"/>
    </source>
</evidence>
<name>A0A0V1ABE6_9BILA</name>
<keyword evidence="1" id="KW-0472">Membrane</keyword>
<sequence>MRYSLKLTSFVQYFVVLSMSIFLHFRSNLVVFAKICEIFILIKEGIVNEMGSEFVCFLP</sequence>
<keyword evidence="1" id="KW-0812">Transmembrane</keyword>
<organism evidence="2 3">
    <name type="scientific">Trichinella patagoniensis</name>
    <dbReference type="NCBI Taxonomy" id="990121"/>
    <lineage>
        <taxon>Eukaryota</taxon>
        <taxon>Metazoa</taxon>
        <taxon>Ecdysozoa</taxon>
        <taxon>Nematoda</taxon>
        <taxon>Enoplea</taxon>
        <taxon>Dorylaimia</taxon>
        <taxon>Trichinellida</taxon>
        <taxon>Trichinellidae</taxon>
        <taxon>Trichinella</taxon>
    </lineage>
</organism>
<evidence type="ECO:0000313" key="2">
    <source>
        <dbReference type="EMBL" id="KRY21849.1"/>
    </source>
</evidence>
<protein>
    <submittedName>
        <fullName evidence="2">Uncharacterized protein</fullName>
    </submittedName>
</protein>
<dbReference type="Proteomes" id="UP000054783">
    <property type="component" value="Unassembled WGS sequence"/>
</dbReference>
<gene>
    <name evidence="2" type="ORF">T12_14047</name>
</gene>
<reference evidence="2 3" key="1">
    <citation type="submission" date="2015-01" db="EMBL/GenBank/DDBJ databases">
        <title>Evolution of Trichinella species and genotypes.</title>
        <authorList>
            <person name="Korhonen P.K."/>
            <person name="Edoardo P."/>
            <person name="Giuseppe L.R."/>
            <person name="Gasser R.B."/>
        </authorList>
    </citation>
    <scope>NUCLEOTIDE SEQUENCE [LARGE SCALE GENOMIC DNA]</scope>
    <source>
        <strain evidence="2">ISS2496</strain>
    </source>
</reference>
<proteinExistence type="predicted"/>
<feature type="transmembrane region" description="Helical" evidence="1">
    <location>
        <begin position="7"/>
        <end position="25"/>
    </location>
</feature>
<accession>A0A0V1ABE6</accession>
<keyword evidence="1" id="KW-1133">Transmembrane helix</keyword>
<evidence type="ECO:0000256" key="1">
    <source>
        <dbReference type="SAM" id="Phobius"/>
    </source>
</evidence>
<keyword evidence="3" id="KW-1185">Reference proteome</keyword>